<organism evidence="1 2">
    <name type="scientific">Boletus reticuloceps</name>
    <dbReference type="NCBI Taxonomy" id="495285"/>
    <lineage>
        <taxon>Eukaryota</taxon>
        <taxon>Fungi</taxon>
        <taxon>Dikarya</taxon>
        <taxon>Basidiomycota</taxon>
        <taxon>Agaricomycotina</taxon>
        <taxon>Agaricomycetes</taxon>
        <taxon>Agaricomycetidae</taxon>
        <taxon>Boletales</taxon>
        <taxon>Boletineae</taxon>
        <taxon>Boletaceae</taxon>
        <taxon>Boletoideae</taxon>
        <taxon>Boletus</taxon>
    </lineage>
</organism>
<comment type="caution">
    <text evidence="1">The sequence shown here is derived from an EMBL/GenBank/DDBJ whole genome shotgun (WGS) entry which is preliminary data.</text>
</comment>
<protein>
    <submittedName>
        <fullName evidence="1">Uncharacterized protein</fullName>
    </submittedName>
</protein>
<sequence>MIPLCSVYCNTLLANLNARAYVLGAGETQNVDLDLLVGHSSWVSGGSEGDKQGGRAGITFAANQATEMTTLSDADRSTQPVV</sequence>
<keyword evidence="2" id="KW-1185">Reference proteome</keyword>
<name>A0A8I2Z0I0_9AGAM</name>
<accession>A0A8I2Z0I0</accession>
<evidence type="ECO:0000313" key="1">
    <source>
        <dbReference type="EMBL" id="KAG6381791.1"/>
    </source>
</evidence>
<dbReference type="AlphaFoldDB" id="A0A8I2Z0I0"/>
<proteinExistence type="predicted"/>
<dbReference type="Proteomes" id="UP000683000">
    <property type="component" value="Unassembled WGS sequence"/>
</dbReference>
<reference evidence="1" key="1">
    <citation type="submission" date="2021-03" db="EMBL/GenBank/DDBJ databases">
        <title>Evolutionary innovations through gain and loss of genes in the ectomycorrhizal Boletales.</title>
        <authorList>
            <person name="Wu G."/>
            <person name="Miyauchi S."/>
            <person name="Morin E."/>
            <person name="Yang Z.-L."/>
            <person name="Xu J."/>
            <person name="Martin F.M."/>
        </authorList>
    </citation>
    <scope>NUCLEOTIDE SEQUENCE</scope>
    <source>
        <strain evidence="1">BR01</strain>
    </source>
</reference>
<evidence type="ECO:0000313" key="2">
    <source>
        <dbReference type="Proteomes" id="UP000683000"/>
    </source>
</evidence>
<dbReference type="EMBL" id="JAGFBS010000001">
    <property type="protein sequence ID" value="KAG6381791.1"/>
    <property type="molecule type" value="Genomic_DNA"/>
</dbReference>
<gene>
    <name evidence="1" type="ORF">JVT61DRAFT_399</name>
</gene>